<evidence type="ECO:0000256" key="10">
    <source>
        <dbReference type="SAM" id="Phobius"/>
    </source>
</evidence>
<dbReference type="SMART" id="SM00283">
    <property type="entry name" value="MA"/>
    <property type="match status" value="1"/>
</dbReference>
<keyword evidence="14" id="KW-1185">Reference proteome</keyword>
<evidence type="ECO:0000256" key="5">
    <source>
        <dbReference type="ARBA" id="ARBA00022989"/>
    </source>
</evidence>
<dbReference type="PROSITE" id="PS50111">
    <property type="entry name" value="CHEMOTAXIS_TRANSDUC_2"/>
    <property type="match status" value="1"/>
</dbReference>
<evidence type="ECO:0000256" key="2">
    <source>
        <dbReference type="ARBA" id="ARBA00022475"/>
    </source>
</evidence>
<dbReference type="InterPro" id="IPR004089">
    <property type="entry name" value="MCPsignal_dom"/>
</dbReference>
<evidence type="ECO:0000256" key="7">
    <source>
        <dbReference type="ARBA" id="ARBA00023224"/>
    </source>
</evidence>
<dbReference type="GO" id="GO:0006935">
    <property type="term" value="P:chemotaxis"/>
    <property type="evidence" value="ECO:0007669"/>
    <property type="project" value="UniProtKB-ARBA"/>
</dbReference>
<evidence type="ECO:0000313" key="13">
    <source>
        <dbReference type="EMBL" id="MEE1865875.1"/>
    </source>
</evidence>
<name>A0AB35WP45_9PSED</name>
<dbReference type="PANTHER" id="PTHR32089:SF112">
    <property type="entry name" value="LYSOZYME-LIKE PROTEIN-RELATED"/>
    <property type="match status" value="1"/>
</dbReference>
<evidence type="ECO:0000256" key="6">
    <source>
        <dbReference type="ARBA" id="ARBA00023136"/>
    </source>
</evidence>
<feature type="transmembrane region" description="Helical" evidence="10">
    <location>
        <begin position="20"/>
        <end position="38"/>
    </location>
</feature>
<proteinExistence type="inferred from homology"/>
<dbReference type="Proteomes" id="UP001307839">
    <property type="component" value="Unassembled WGS sequence"/>
</dbReference>
<dbReference type="CDD" id="cd11386">
    <property type="entry name" value="MCP_signal"/>
    <property type="match status" value="1"/>
</dbReference>
<reference evidence="13 14" key="1">
    <citation type="submission" date="2024-01" db="EMBL/GenBank/DDBJ databases">
        <title>Unpublished Manusciprt.</title>
        <authorList>
            <person name="Duman M."/>
            <person name="Valdes E.G."/>
            <person name="Ajmi N."/>
            <person name="Altun S."/>
            <person name="Saticioglu I.B."/>
        </authorList>
    </citation>
    <scope>NUCLEOTIDE SEQUENCE [LARGE SCALE GENOMIC DNA]</scope>
    <source>
        <strain evidence="13 14">120P</strain>
    </source>
</reference>
<dbReference type="GO" id="GO:0005886">
    <property type="term" value="C:plasma membrane"/>
    <property type="evidence" value="ECO:0007669"/>
    <property type="project" value="UniProtKB-SubCell"/>
</dbReference>
<dbReference type="CDD" id="cd06225">
    <property type="entry name" value="HAMP"/>
    <property type="match status" value="1"/>
</dbReference>
<keyword evidence="3" id="KW-0488">Methylation</keyword>
<dbReference type="AlphaFoldDB" id="A0AB35WP45"/>
<evidence type="ECO:0000256" key="4">
    <source>
        <dbReference type="ARBA" id="ARBA00022692"/>
    </source>
</evidence>
<dbReference type="Pfam" id="PF00672">
    <property type="entry name" value="HAMP"/>
    <property type="match status" value="1"/>
</dbReference>
<evidence type="ECO:0000259" key="12">
    <source>
        <dbReference type="PROSITE" id="PS50885"/>
    </source>
</evidence>
<evidence type="ECO:0000256" key="9">
    <source>
        <dbReference type="PROSITE-ProRule" id="PRU00284"/>
    </source>
</evidence>
<protein>
    <submittedName>
        <fullName evidence="13">Methyl-accepting chemotaxis protein</fullName>
    </submittedName>
</protein>
<keyword evidence="5 10" id="KW-1133">Transmembrane helix</keyword>
<gene>
    <name evidence="13" type="ORF">V0R53_05650</name>
</gene>
<keyword evidence="2" id="KW-1003">Cell membrane</keyword>
<dbReference type="PANTHER" id="PTHR32089">
    <property type="entry name" value="METHYL-ACCEPTING CHEMOTAXIS PROTEIN MCPB"/>
    <property type="match status" value="1"/>
</dbReference>
<feature type="domain" description="Methyl-accepting transducer" evidence="11">
    <location>
        <begin position="437"/>
        <end position="653"/>
    </location>
</feature>
<evidence type="ECO:0000256" key="3">
    <source>
        <dbReference type="ARBA" id="ARBA00022481"/>
    </source>
</evidence>
<dbReference type="SUPFAM" id="SSF58104">
    <property type="entry name" value="Methyl-accepting chemotaxis protein (MCP) signaling domain"/>
    <property type="match status" value="1"/>
</dbReference>
<comment type="caution">
    <text evidence="13">The sequence shown here is derived from an EMBL/GenBank/DDBJ whole genome shotgun (WGS) entry which is preliminary data.</text>
</comment>
<keyword evidence="6 10" id="KW-0472">Membrane</keyword>
<evidence type="ECO:0000256" key="1">
    <source>
        <dbReference type="ARBA" id="ARBA00004651"/>
    </source>
</evidence>
<dbReference type="EMBL" id="JAZDQP010000003">
    <property type="protein sequence ID" value="MEE1865875.1"/>
    <property type="molecule type" value="Genomic_DNA"/>
</dbReference>
<organism evidence="13 14">
    <name type="scientific">Pseudomonas auratipiscis</name>
    <dbReference type="NCBI Taxonomy" id="3115853"/>
    <lineage>
        <taxon>Bacteria</taxon>
        <taxon>Pseudomonadati</taxon>
        <taxon>Pseudomonadota</taxon>
        <taxon>Gammaproteobacteria</taxon>
        <taxon>Pseudomonadales</taxon>
        <taxon>Pseudomonadaceae</taxon>
        <taxon>Pseudomonas</taxon>
    </lineage>
</organism>
<comment type="similarity">
    <text evidence="8">Belongs to the methyl-accepting chemotaxis (MCP) protein family.</text>
</comment>
<dbReference type="PROSITE" id="PS50885">
    <property type="entry name" value="HAMP"/>
    <property type="match status" value="1"/>
</dbReference>
<evidence type="ECO:0000256" key="8">
    <source>
        <dbReference type="ARBA" id="ARBA00029447"/>
    </source>
</evidence>
<dbReference type="SMART" id="SM00304">
    <property type="entry name" value="HAMP"/>
    <property type="match status" value="1"/>
</dbReference>
<dbReference type="InterPro" id="IPR003660">
    <property type="entry name" value="HAMP_dom"/>
</dbReference>
<feature type="domain" description="HAMP" evidence="12">
    <location>
        <begin position="360"/>
        <end position="412"/>
    </location>
</feature>
<evidence type="ECO:0000313" key="14">
    <source>
        <dbReference type="Proteomes" id="UP001307839"/>
    </source>
</evidence>
<sequence>MKLMQWGVSAMERLAFVRKFQVLLIVFLIPLSYGLWALCSRYNSELNGIEKERAGVAILLELVDDQARAASERNLAARWRATDVASRGVGNSTVDMNAWLRSQGSRLQNLQVMITEQQTSISKKMQDALADEVQQLFSDQKRLDAARHDAQAMVSWWGDAYNASTRALQAVRMLSEAAADESGLRRDPRADTSEQVNVVTFDGPALNYQLTSLASVGQGTIGSGGFNLLTRSQLRESIATINATLIALGQSASSDAITLRDGANWQQSHQTALGRIGGLVKQLEQDFFRRDLNSLEPSNVSQRVSEALELSIGLQKEALLDLDQRLASYQQSAWHGSVVAVSLFSLTALLALYGVLCVQVSIRRNTVGITRTARSMSEGDLCSRVEVVGNDELAHISHALNAAQEQLRESLQAISHQTRGVTATVAVLDDHAGASVQAADNQRHQVALIAAAALELANTAQGVALTCETAVSFSSEARNLANEGHQQSSQTTLGMQQLTGRLDEATAALDSLRERTQRIDVVVAVIKGIADQTNLLALNASIEAARAGDQGRGFAVVADQVRELSAKTQASTAEIGATIADLQQGVRATASFMLTACEQSKSDAADVVRLGEHLKLIAGASQQVGEMLEQIATAAQEQASTAEDVSANILRVDEASSRILESAREVNGVAVTLKQGCDALKENTECFRLEHPTGGMPDTRRSAVCMP</sequence>
<dbReference type="Pfam" id="PF00015">
    <property type="entry name" value="MCPsignal"/>
    <property type="match status" value="1"/>
</dbReference>
<dbReference type="Gene3D" id="1.10.287.950">
    <property type="entry name" value="Methyl-accepting chemotaxis protein"/>
    <property type="match status" value="1"/>
</dbReference>
<dbReference type="GO" id="GO:0007165">
    <property type="term" value="P:signal transduction"/>
    <property type="evidence" value="ECO:0007669"/>
    <property type="project" value="UniProtKB-KW"/>
</dbReference>
<keyword evidence="7 9" id="KW-0807">Transducer</keyword>
<accession>A0AB35WP45</accession>
<keyword evidence="4 10" id="KW-0812">Transmembrane</keyword>
<dbReference type="FunFam" id="1.10.287.950:FF:000001">
    <property type="entry name" value="Methyl-accepting chemotaxis sensory transducer"/>
    <property type="match status" value="1"/>
</dbReference>
<evidence type="ECO:0000259" key="11">
    <source>
        <dbReference type="PROSITE" id="PS50111"/>
    </source>
</evidence>
<comment type="subcellular location">
    <subcellularLocation>
        <location evidence="1">Cell membrane</location>
        <topology evidence="1">Multi-pass membrane protein</topology>
    </subcellularLocation>
</comment>